<accession>A0A7S4L115</accession>
<dbReference type="GO" id="GO:0005198">
    <property type="term" value="F:structural molecule activity"/>
    <property type="evidence" value="ECO:0007669"/>
    <property type="project" value="UniProtKB-ARBA"/>
</dbReference>
<reference evidence="5" key="1">
    <citation type="submission" date="2021-01" db="EMBL/GenBank/DDBJ databases">
        <authorList>
            <person name="Corre E."/>
            <person name="Pelletier E."/>
            <person name="Niang G."/>
            <person name="Scheremetjew M."/>
            <person name="Finn R."/>
            <person name="Kale V."/>
            <person name="Holt S."/>
            <person name="Cochrane G."/>
            <person name="Meng A."/>
            <person name="Brown T."/>
            <person name="Cohen L."/>
        </authorList>
    </citation>
    <scope>NUCLEOTIDE SEQUENCE</scope>
    <source>
        <strain evidence="5">CCMP 2712</strain>
    </source>
</reference>
<dbReference type="InterPro" id="IPR034904">
    <property type="entry name" value="FSCA_dom_sf"/>
</dbReference>
<dbReference type="PANTHER" id="PTHR11178">
    <property type="entry name" value="IRON-SULFUR CLUSTER SCAFFOLD PROTEIN NFU-RELATED"/>
    <property type="match status" value="1"/>
</dbReference>
<protein>
    <recommendedName>
        <fullName evidence="4">NIF system FeS cluster assembly NifU C-terminal domain-containing protein</fullName>
    </recommendedName>
</protein>
<dbReference type="AlphaFoldDB" id="A0A7S4L115"/>
<dbReference type="InterPro" id="IPR001075">
    <property type="entry name" value="NIF_FeS_clus_asmbl_NifU_C"/>
</dbReference>
<dbReference type="Pfam" id="PF01106">
    <property type="entry name" value="NifU"/>
    <property type="match status" value="1"/>
</dbReference>
<organism evidence="5">
    <name type="scientific">Guillardia theta</name>
    <name type="common">Cryptophyte</name>
    <name type="synonym">Cryptomonas phi</name>
    <dbReference type="NCBI Taxonomy" id="55529"/>
    <lineage>
        <taxon>Eukaryota</taxon>
        <taxon>Cryptophyceae</taxon>
        <taxon>Pyrenomonadales</taxon>
        <taxon>Geminigeraceae</taxon>
        <taxon>Guillardia</taxon>
    </lineage>
</organism>
<evidence type="ECO:0000259" key="4">
    <source>
        <dbReference type="Pfam" id="PF01106"/>
    </source>
</evidence>
<comment type="similarity">
    <text evidence="1">Belongs to the NifU family.</text>
</comment>
<dbReference type="Gene3D" id="3.30.300.130">
    <property type="entry name" value="Fe-S cluster assembly (FSCA)"/>
    <property type="match status" value="2"/>
</dbReference>
<dbReference type="EMBL" id="HBKN01027702">
    <property type="protein sequence ID" value="CAE2311073.1"/>
    <property type="molecule type" value="Transcribed_RNA"/>
</dbReference>
<feature type="chain" id="PRO_5030840485" description="NIF system FeS cluster assembly NifU C-terminal domain-containing protein" evidence="3">
    <location>
        <begin position="21"/>
        <end position="250"/>
    </location>
</feature>
<gene>
    <name evidence="5" type="ORF">GTHE00462_LOCUS21415</name>
</gene>
<feature type="signal peptide" evidence="3">
    <location>
        <begin position="1"/>
        <end position="20"/>
    </location>
</feature>
<proteinExistence type="inferred from homology"/>
<dbReference type="GO" id="GO:0005739">
    <property type="term" value="C:mitochondrion"/>
    <property type="evidence" value="ECO:0007669"/>
    <property type="project" value="TreeGrafter"/>
</dbReference>
<evidence type="ECO:0000313" key="5">
    <source>
        <dbReference type="EMBL" id="CAE2311073.1"/>
    </source>
</evidence>
<sequence length="250" mass="27201">MVRRVLVIIAAMMAGKGAEAFALTQPHLSHLTVSQPSPQSFSKVWRPLVLRSAKRSLLALKDTDSIVSPFDPSVDPLLPKETEESPTDLDGPLPLTWENVEKVLDTMRPYLMSDGGNVKIADIDGGIVRLKLEGACGTCPSSTMTMKMGLERGLREKIPEIVDVVQDLGDGGPELSPDSVEKVLDTVRPFLKVAGGSIELFDLRGVGGMQPVIILKMTGTSAALRSVKNEIVQRLQRNFMLAGLRIEWTD</sequence>
<dbReference type="PANTHER" id="PTHR11178:SF25">
    <property type="entry name" value="NIFU-LIKE PROTEIN 3, CHLOROPLASTIC"/>
    <property type="match status" value="1"/>
</dbReference>
<dbReference type="GO" id="GO:0051536">
    <property type="term" value="F:iron-sulfur cluster binding"/>
    <property type="evidence" value="ECO:0007669"/>
    <property type="project" value="InterPro"/>
</dbReference>
<dbReference type="SUPFAM" id="SSF117916">
    <property type="entry name" value="Fe-S cluster assembly (FSCA) domain-like"/>
    <property type="match status" value="2"/>
</dbReference>
<feature type="domain" description="NIF system FeS cluster assembly NifU C-terminal" evidence="4">
    <location>
        <begin position="100"/>
        <end position="165"/>
    </location>
</feature>
<keyword evidence="3" id="KW-0732">Signal</keyword>
<name>A0A7S4L115_GUITH</name>
<feature type="region of interest" description="Disordered" evidence="2">
    <location>
        <begin position="71"/>
        <end position="92"/>
    </location>
</feature>
<dbReference type="GO" id="GO:0016226">
    <property type="term" value="P:iron-sulfur cluster assembly"/>
    <property type="evidence" value="ECO:0007669"/>
    <property type="project" value="InterPro"/>
</dbReference>
<dbReference type="GO" id="GO:0005506">
    <property type="term" value="F:iron ion binding"/>
    <property type="evidence" value="ECO:0007669"/>
    <property type="project" value="InterPro"/>
</dbReference>
<evidence type="ECO:0000256" key="3">
    <source>
        <dbReference type="SAM" id="SignalP"/>
    </source>
</evidence>
<evidence type="ECO:0000256" key="2">
    <source>
        <dbReference type="SAM" id="MobiDB-lite"/>
    </source>
</evidence>
<evidence type="ECO:0000256" key="1">
    <source>
        <dbReference type="ARBA" id="ARBA00006420"/>
    </source>
</evidence>
<dbReference type="FunFam" id="3.30.300.130:FF:000003">
    <property type="entry name" value="NifU-like protein 3, chloroplastic"/>
    <property type="match status" value="1"/>
</dbReference>
<dbReference type="GO" id="GO:0009536">
    <property type="term" value="C:plastid"/>
    <property type="evidence" value="ECO:0007669"/>
    <property type="project" value="UniProtKB-ARBA"/>
</dbReference>